<accession>A0AAD4F536</accession>
<feature type="region of interest" description="Disordered" evidence="4">
    <location>
        <begin position="522"/>
        <end position="548"/>
    </location>
</feature>
<feature type="compositionally biased region" description="Low complexity" evidence="4">
    <location>
        <begin position="1"/>
        <end position="17"/>
    </location>
</feature>
<comment type="caution">
    <text evidence="7">The sequence shown here is derived from an EMBL/GenBank/DDBJ whole genome shotgun (WGS) entry which is preliminary data.</text>
</comment>
<dbReference type="Pfam" id="PF08100">
    <property type="entry name" value="Dimerisation"/>
    <property type="match status" value="1"/>
</dbReference>
<evidence type="ECO:0000313" key="7">
    <source>
        <dbReference type="EMBL" id="KAG7291787.1"/>
    </source>
</evidence>
<feature type="domain" description="O-methyltransferase C-terminal" evidence="5">
    <location>
        <begin position="317"/>
        <end position="466"/>
    </location>
</feature>
<evidence type="ECO:0000256" key="4">
    <source>
        <dbReference type="SAM" id="MobiDB-lite"/>
    </source>
</evidence>
<evidence type="ECO:0000256" key="2">
    <source>
        <dbReference type="ARBA" id="ARBA00022679"/>
    </source>
</evidence>
<reference evidence="7" key="1">
    <citation type="submission" date="2023-02" db="EMBL/GenBank/DDBJ databases">
        <authorList>
            <person name="Palmer J.M."/>
        </authorList>
    </citation>
    <scope>NUCLEOTIDE SEQUENCE</scope>
    <source>
        <strain evidence="7">FW57</strain>
    </source>
</reference>
<dbReference type="Gene3D" id="1.10.10.10">
    <property type="entry name" value="Winged helix-like DNA-binding domain superfamily/Winged helix DNA-binding domain"/>
    <property type="match status" value="1"/>
</dbReference>
<dbReference type="InterPro" id="IPR029063">
    <property type="entry name" value="SAM-dependent_MTases_sf"/>
</dbReference>
<keyword evidence="1" id="KW-0489">Methyltransferase</keyword>
<dbReference type="Proteomes" id="UP001197093">
    <property type="component" value="Unassembled WGS sequence"/>
</dbReference>
<dbReference type="PROSITE" id="PS51683">
    <property type="entry name" value="SAM_OMT_II"/>
    <property type="match status" value="1"/>
</dbReference>
<keyword evidence="3" id="KW-0949">S-adenosyl-L-methionine</keyword>
<name>A0AAD4F536_9PEZI</name>
<dbReference type="Gene3D" id="3.40.50.150">
    <property type="entry name" value="Vaccinia Virus protein VP39"/>
    <property type="match status" value="1"/>
</dbReference>
<proteinExistence type="predicted"/>
<sequence>MGKLRFSSLFHSSSSSSADLEAKKQNRRSFSALSSSLRQKDVQTNGAAAPPAPSKPAKTETSSTSRMVALARQITEATEKLEAHMKANNLPMPSFDVDSPADFPKLPEDVQKSRQEIIHATKELGLLAHGPRESVRWGIWDFLDVLALSAINHYGIAKLVPTDSTITLTELQAKTSLDPINLARLLRMAMTNGIFREPSPGVIAHTAASRVLAEDENMQAWVGFNGEDIFPSAGHVLQALKAYPEATSLTRSGFQFAFDTVDKEPMFATFGKDPNRARRMGRAMASLTGGEGYEPSYFVDVENGGYDFSDLDAAGGTFVDIGGSHGFMCVDLANKYKNMKFVVQDLQKTVDSAPNPISADPQVAERITLLAHDFFTEQVTKDADVYFFRWIMHNYSTPYAVRILKNLIPALKPGARVVINDHCLLEPGQENPWDERVMRRMDVVMLTLLNAQERTEVEFRELFAAASDGFVFKGVRRPKGCRMSIIEAVWQPEKVEKVEETAAAAAAAAPAAAVAAAATEAETPAPAVDPTAAAAAPSPGPGVDVEEAAVKPVADPVVAENGAAVAPAAEETKVAEAK</sequence>
<evidence type="ECO:0000256" key="3">
    <source>
        <dbReference type="ARBA" id="ARBA00022691"/>
    </source>
</evidence>
<dbReference type="InterPro" id="IPR036388">
    <property type="entry name" value="WH-like_DNA-bd_sf"/>
</dbReference>
<evidence type="ECO:0000313" key="8">
    <source>
        <dbReference type="Proteomes" id="UP001197093"/>
    </source>
</evidence>
<dbReference type="AlphaFoldDB" id="A0AAD4F536"/>
<dbReference type="PANTHER" id="PTHR43712:SF16">
    <property type="entry name" value="O-METHYLTRANSFERASE ELCB"/>
    <property type="match status" value="1"/>
</dbReference>
<evidence type="ECO:0000259" key="6">
    <source>
        <dbReference type="Pfam" id="PF08100"/>
    </source>
</evidence>
<dbReference type="PANTHER" id="PTHR43712">
    <property type="entry name" value="PUTATIVE (AFU_ORTHOLOGUE AFUA_4G14580)-RELATED"/>
    <property type="match status" value="1"/>
</dbReference>
<keyword evidence="2" id="KW-0808">Transferase</keyword>
<keyword evidence="8" id="KW-1185">Reference proteome</keyword>
<dbReference type="EMBL" id="JAHCVI010000001">
    <property type="protein sequence ID" value="KAG7291787.1"/>
    <property type="molecule type" value="Genomic_DNA"/>
</dbReference>
<evidence type="ECO:0000259" key="5">
    <source>
        <dbReference type="Pfam" id="PF00891"/>
    </source>
</evidence>
<dbReference type="Pfam" id="PF00891">
    <property type="entry name" value="Methyltransf_2"/>
    <property type="match status" value="1"/>
</dbReference>
<dbReference type="InterPro" id="IPR012967">
    <property type="entry name" value="COMT_dimerisation"/>
</dbReference>
<gene>
    <name evidence="7" type="primary">CMT1</name>
    <name evidence="7" type="ORF">NEMBOFW57_001807</name>
</gene>
<feature type="compositionally biased region" description="Low complexity" evidence="4">
    <location>
        <begin position="28"/>
        <end position="37"/>
    </location>
</feature>
<feature type="compositionally biased region" description="Low complexity" evidence="4">
    <location>
        <begin position="522"/>
        <end position="537"/>
    </location>
</feature>
<protein>
    <submittedName>
        <fullName evidence="7">Alpha-1,3-mannosyltransferase cmt1</fullName>
    </submittedName>
</protein>
<feature type="domain" description="O-methyltransferase dimerisation" evidence="6">
    <location>
        <begin position="146"/>
        <end position="214"/>
    </location>
</feature>
<dbReference type="GO" id="GO:0008171">
    <property type="term" value="F:O-methyltransferase activity"/>
    <property type="evidence" value="ECO:0007669"/>
    <property type="project" value="InterPro"/>
</dbReference>
<dbReference type="GO" id="GO:0032259">
    <property type="term" value="P:methylation"/>
    <property type="evidence" value="ECO:0007669"/>
    <property type="project" value="UniProtKB-KW"/>
</dbReference>
<dbReference type="SUPFAM" id="SSF46785">
    <property type="entry name" value="Winged helix' DNA-binding domain"/>
    <property type="match status" value="1"/>
</dbReference>
<evidence type="ECO:0000256" key="1">
    <source>
        <dbReference type="ARBA" id="ARBA00022603"/>
    </source>
</evidence>
<feature type="region of interest" description="Disordered" evidence="4">
    <location>
        <begin position="1"/>
        <end position="65"/>
    </location>
</feature>
<dbReference type="InterPro" id="IPR001077">
    <property type="entry name" value="COMT_C"/>
</dbReference>
<organism evidence="7 8">
    <name type="scientific">Staphylotrichum longicolle</name>
    <dbReference type="NCBI Taxonomy" id="669026"/>
    <lineage>
        <taxon>Eukaryota</taxon>
        <taxon>Fungi</taxon>
        <taxon>Dikarya</taxon>
        <taxon>Ascomycota</taxon>
        <taxon>Pezizomycotina</taxon>
        <taxon>Sordariomycetes</taxon>
        <taxon>Sordariomycetidae</taxon>
        <taxon>Sordariales</taxon>
        <taxon>Chaetomiaceae</taxon>
        <taxon>Staphylotrichum</taxon>
    </lineage>
</organism>
<dbReference type="SUPFAM" id="SSF53335">
    <property type="entry name" value="S-adenosyl-L-methionine-dependent methyltransferases"/>
    <property type="match status" value="1"/>
</dbReference>
<dbReference type="InterPro" id="IPR016461">
    <property type="entry name" value="COMT-like"/>
</dbReference>
<dbReference type="InterPro" id="IPR036390">
    <property type="entry name" value="WH_DNA-bd_sf"/>
</dbReference>